<reference evidence="1" key="2">
    <citation type="submission" date="2018-04" db="EMBL/GenBank/DDBJ databases">
        <title>OnivRS2 (Oryza nivara Reference Sequence Version 2).</title>
        <authorList>
            <person name="Zhang J."/>
            <person name="Kudrna D."/>
            <person name="Lee S."/>
            <person name="Talag J."/>
            <person name="Rajasekar S."/>
            <person name="Welchert J."/>
            <person name="Hsing Y.-I."/>
            <person name="Wing R.A."/>
        </authorList>
    </citation>
    <scope>NUCLEOTIDE SEQUENCE [LARGE SCALE GENOMIC DNA]</scope>
    <source>
        <strain evidence="1">SL10</strain>
    </source>
</reference>
<evidence type="ECO:0000313" key="2">
    <source>
        <dbReference type="Proteomes" id="UP000006591"/>
    </source>
</evidence>
<dbReference type="OMA" id="WIRCIGR"/>
<dbReference type="Proteomes" id="UP000006591">
    <property type="component" value="Chromosome 8"/>
</dbReference>
<dbReference type="AlphaFoldDB" id="A0A0E0IDW8"/>
<evidence type="ECO:0000313" key="1">
    <source>
        <dbReference type="EnsemblPlants" id="ONIVA08G21560.1"/>
    </source>
</evidence>
<organism evidence="1">
    <name type="scientific">Oryza nivara</name>
    <name type="common">Indian wild rice</name>
    <name type="synonym">Oryza sativa f. spontanea</name>
    <dbReference type="NCBI Taxonomy" id="4536"/>
    <lineage>
        <taxon>Eukaryota</taxon>
        <taxon>Viridiplantae</taxon>
        <taxon>Streptophyta</taxon>
        <taxon>Embryophyta</taxon>
        <taxon>Tracheophyta</taxon>
        <taxon>Spermatophyta</taxon>
        <taxon>Magnoliopsida</taxon>
        <taxon>Liliopsida</taxon>
        <taxon>Poales</taxon>
        <taxon>Poaceae</taxon>
        <taxon>BOP clade</taxon>
        <taxon>Oryzoideae</taxon>
        <taxon>Oryzeae</taxon>
        <taxon>Oryzinae</taxon>
        <taxon>Oryza</taxon>
    </lineage>
</organism>
<accession>A0A0E0IDW8</accession>
<keyword evidence="2" id="KW-1185">Reference proteome</keyword>
<protein>
    <submittedName>
        <fullName evidence="1">Uncharacterized protein</fullName>
    </submittedName>
</protein>
<dbReference type="HOGENOM" id="CLU_079208_0_0_1"/>
<name>A0A0E0IDW8_ORYNI</name>
<reference evidence="1" key="1">
    <citation type="submission" date="2015-04" db="UniProtKB">
        <authorList>
            <consortium name="EnsemblPlants"/>
        </authorList>
    </citation>
    <scope>IDENTIFICATION</scope>
    <source>
        <strain evidence="1">SL10</strain>
    </source>
</reference>
<proteinExistence type="predicted"/>
<dbReference type="Gramene" id="ONIVA08G21560.1">
    <property type="protein sequence ID" value="ONIVA08G21560.1"/>
    <property type="gene ID" value="ONIVA08G21560"/>
</dbReference>
<sequence length="306" mass="32898">MYLIPSTNTEQTATSVASTTFRLPSAAGRNTSWIRCIGRPSCKQHVASPSSAQPVECVLGCLDVRAAREEDQQVARRLRRVDAAHRVDGRAEVVCHRLRETGVGTEPEFFAVHAGAGEEAVYNALAEGAVVVQVDDDPKVQAARRRGLDAAEHDTCDRHPVVRVVHHDSTVAGEERVGGELAEERAVRDVLDDRVGVRGAVVEGDGVPHLASELGAHVGRGASRREHGGEAVHLGADDAAVAGGVEQARDLAALAGAGAGVDEHHQVQRHVFRHHRLVLLVAELPPPIAHPSRRRRGWWCRRPLSG</sequence>
<dbReference type="EnsemblPlants" id="ONIVA08G21560.1">
    <property type="protein sequence ID" value="ONIVA08G21560.1"/>
    <property type="gene ID" value="ONIVA08G21560"/>
</dbReference>